<dbReference type="PROSITE" id="PS51257">
    <property type="entry name" value="PROKAR_LIPOPROTEIN"/>
    <property type="match status" value="1"/>
</dbReference>
<feature type="region of interest" description="Disordered" evidence="1">
    <location>
        <begin position="23"/>
        <end position="58"/>
    </location>
</feature>
<dbReference type="OrthoDB" id="5793936at2"/>
<evidence type="ECO:0000256" key="1">
    <source>
        <dbReference type="SAM" id="MobiDB-lite"/>
    </source>
</evidence>
<name>A0A3E0WPN5_9GAMM</name>
<feature type="signal peptide" evidence="2">
    <location>
        <begin position="1"/>
        <end position="23"/>
    </location>
</feature>
<evidence type="ECO:0000256" key="2">
    <source>
        <dbReference type="SAM" id="SignalP"/>
    </source>
</evidence>
<organism evidence="3 4">
    <name type="scientific">Alkalilimnicola ehrlichii</name>
    <dbReference type="NCBI Taxonomy" id="351052"/>
    <lineage>
        <taxon>Bacteria</taxon>
        <taxon>Pseudomonadati</taxon>
        <taxon>Pseudomonadota</taxon>
        <taxon>Gammaproteobacteria</taxon>
        <taxon>Chromatiales</taxon>
        <taxon>Ectothiorhodospiraceae</taxon>
        <taxon>Alkalilimnicola</taxon>
    </lineage>
</organism>
<dbReference type="Proteomes" id="UP000256763">
    <property type="component" value="Unassembled WGS sequence"/>
</dbReference>
<evidence type="ECO:0000313" key="3">
    <source>
        <dbReference type="EMBL" id="RFA34121.1"/>
    </source>
</evidence>
<keyword evidence="2" id="KW-0732">Signal</keyword>
<sequence length="564" mass="60993">MRSILYPLLFGFLLATLVGCSGSSDNDNDPPDNNDPDDSQDIDDDNGGSNPIGVSTGDPANITIDVANHHVFAMGRGEVAQTNLAIEVTDSRGASIDERGYNNRSLNNLRVTVVNAPHGGEYFSGRNAAGEIVQTSLSQPSIDIRTEGGSASLSFQAGTLPGMVEVKIEALRNRNGGQLSKPVVATAPIISIASAEAHTVHIIWRQLSAVQDVNNAVYRRVGKVKVTDRYGYPVKNAIVHLGLIDTVLSYGNDGQVAYGDQDYFHTNNPFFGDFITPLIRDNMQLYPIDSGSGKGSRLLIKDTPIPGDRNRILVEAFGPNTGRVNREFGDYTSNQFLIDGASNLRWWLGVSETGGSVTGADGLPGTVITDNEGEGEFYVSYPATPRTIHLGCIAGSYGHDEPYDLYYYDEEGRYHSFDIRYREPESAQVILVAEVSGNPETGARAVRVDPSICFSSIIGWSLTASETQLMGTETHHVRLRLVDGGAEVPLPLEPINVGIEKSRDDLEVEIEYHPIVGRGLRTDLYGGAWVSLTATNGRPGDRAQVTFSASRDNDASVTVTIEVR</sequence>
<dbReference type="EMBL" id="NFZW01000017">
    <property type="protein sequence ID" value="RFA34121.1"/>
    <property type="molecule type" value="Genomic_DNA"/>
</dbReference>
<reference evidence="4" key="1">
    <citation type="submission" date="2017-05" db="EMBL/GenBank/DDBJ databases">
        <authorList>
            <person name="Sharma S."/>
            <person name="Sidhu C."/>
            <person name="Pinnaka A.K."/>
        </authorList>
    </citation>
    <scope>NUCLEOTIDE SEQUENCE [LARGE SCALE GENOMIC DNA]</scope>
    <source>
        <strain evidence="4">AK93</strain>
    </source>
</reference>
<comment type="caution">
    <text evidence="3">The sequence shown here is derived from an EMBL/GenBank/DDBJ whole genome shotgun (WGS) entry which is preliminary data.</text>
</comment>
<dbReference type="AlphaFoldDB" id="A0A3E0WPN5"/>
<accession>A0A3E0WPN5</accession>
<evidence type="ECO:0000313" key="4">
    <source>
        <dbReference type="Proteomes" id="UP000256763"/>
    </source>
</evidence>
<evidence type="ECO:0008006" key="5">
    <source>
        <dbReference type="Google" id="ProtNLM"/>
    </source>
</evidence>
<dbReference type="RefSeq" id="WP_116303180.1">
    <property type="nucleotide sequence ID" value="NZ_NFZV01000018.1"/>
</dbReference>
<protein>
    <recommendedName>
        <fullName evidence="5">Big-1 domain-containing protein</fullName>
    </recommendedName>
</protein>
<feature type="compositionally biased region" description="Acidic residues" evidence="1">
    <location>
        <begin position="26"/>
        <end position="46"/>
    </location>
</feature>
<proteinExistence type="predicted"/>
<feature type="chain" id="PRO_5017814405" description="Big-1 domain-containing protein" evidence="2">
    <location>
        <begin position="24"/>
        <end position="564"/>
    </location>
</feature>
<keyword evidence="4" id="KW-1185">Reference proteome</keyword>
<gene>
    <name evidence="3" type="ORF">CAL65_15855</name>
</gene>